<dbReference type="InterPro" id="IPR045518">
    <property type="entry name" value="2EXR"/>
</dbReference>
<sequence length="466" mass="51859">MSSLKRGAQEDAAADGTVDEREPTARSAPRSTPRRRAHVNGENYALMPTPQTGTPSNASPSTTVASSRPVTRSARKAEYGLLLPQNPSIPSQVHERLRIATTSNSAPSIATSNLEDALDIDYGSTGVNHGVDARGSVLEDAEHQITPADPQNDQLEESDLRVSGSHTLRRSARIRAKAGATRELSPSTIISPILCNANRIRKRQRRDSTQMGSILGQLRRSARLAKPLSVFHKYQELPGELKLMIWEAVVEPRLVYICNKSSVLGHTHSFGVQNMFPPWFMACRASLYIAKSCYLKLFGTTIHPAIGSPLRRQDINPWVDIVIFEPCHNGCRAFYCAQQYSEEDRAAVQRLAVQIDSPHLPPTSEPGWVTVSRSWPNVRTLFMMKAAVRGPNQGAKAMIRIKEGDHEVALRKVFEEWKKEAGRDHKLSVLEFVRVVEHEPRTKKAQDRYQSVEDRKTGLVEDIILG</sequence>
<dbReference type="Pfam" id="PF20150">
    <property type="entry name" value="2EXR"/>
    <property type="match status" value="1"/>
</dbReference>
<evidence type="ECO:0000313" key="4">
    <source>
        <dbReference type="Proteomes" id="UP000054516"/>
    </source>
</evidence>
<feature type="region of interest" description="Disordered" evidence="1">
    <location>
        <begin position="1"/>
        <end position="72"/>
    </location>
</feature>
<dbReference type="Proteomes" id="UP000054516">
    <property type="component" value="Unassembled WGS sequence"/>
</dbReference>
<organism evidence="3">
    <name type="scientific">Rosellinia necatrix</name>
    <name type="common">White root-rot fungus</name>
    <dbReference type="NCBI Taxonomy" id="77044"/>
    <lineage>
        <taxon>Eukaryota</taxon>
        <taxon>Fungi</taxon>
        <taxon>Dikarya</taxon>
        <taxon>Ascomycota</taxon>
        <taxon>Pezizomycotina</taxon>
        <taxon>Sordariomycetes</taxon>
        <taxon>Xylariomycetidae</taxon>
        <taxon>Xylariales</taxon>
        <taxon>Xylariaceae</taxon>
        <taxon>Rosellinia</taxon>
    </lineage>
</organism>
<dbReference type="OrthoDB" id="3473305at2759"/>
<proteinExistence type="predicted"/>
<gene>
    <name evidence="3" type="ORF">SAMD00023353_0601790</name>
</gene>
<accession>A0A1S7UL86</accession>
<dbReference type="AlphaFoldDB" id="A0A1S7UL86"/>
<reference evidence="3" key="1">
    <citation type="submission" date="2016-03" db="EMBL/GenBank/DDBJ databases">
        <title>Draft genome sequence of Rosellinia necatrix.</title>
        <authorList>
            <person name="Kanematsu S."/>
        </authorList>
    </citation>
    <scope>NUCLEOTIDE SEQUENCE [LARGE SCALE GENOMIC DNA]</scope>
    <source>
        <strain evidence="3">W97</strain>
    </source>
</reference>
<dbReference type="EMBL" id="DF977451">
    <property type="protein sequence ID" value="GAP84048.1"/>
    <property type="molecule type" value="Genomic_DNA"/>
</dbReference>
<evidence type="ECO:0000313" key="3">
    <source>
        <dbReference type="EMBL" id="GAP84048.1"/>
    </source>
</evidence>
<feature type="compositionally biased region" description="Polar residues" evidence="1">
    <location>
        <begin position="49"/>
        <end position="70"/>
    </location>
</feature>
<evidence type="ECO:0000259" key="2">
    <source>
        <dbReference type="Pfam" id="PF20150"/>
    </source>
</evidence>
<dbReference type="PANTHER" id="PTHR35910:SF6">
    <property type="entry name" value="2EXR DOMAIN-CONTAINING PROTEIN"/>
    <property type="match status" value="1"/>
</dbReference>
<feature type="region of interest" description="Disordered" evidence="1">
    <location>
        <begin position="146"/>
        <end position="167"/>
    </location>
</feature>
<protein>
    <recommendedName>
        <fullName evidence="2">2EXR domain-containing protein</fullName>
    </recommendedName>
</protein>
<dbReference type="PANTHER" id="PTHR35910">
    <property type="entry name" value="2EXR DOMAIN-CONTAINING PROTEIN"/>
    <property type="match status" value="1"/>
</dbReference>
<evidence type="ECO:0000256" key="1">
    <source>
        <dbReference type="SAM" id="MobiDB-lite"/>
    </source>
</evidence>
<feature type="domain" description="2EXR" evidence="2">
    <location>
        <begin position="231"/>
        <end position="320"/>
    </location>
</feature>
<keyword evidence="4" id="KW-1185">Reference proteome</keyword>
<name>A0A1S7UL86_ROSNE</name>